<sequence length="92" mass="10054">MIVDAKKHNDSWFIDSGCTQHMTGKKEMFTKLEDMKGMVRLGNGDKVPIKGKGTIAISTIKGTKLISDVLLVPSLSHNLLSIGEMMQTGFCV</sequence>
<keyword evidence="2" id="KW-1185">Reference proteome</keyword>
<accession>A0ACC0YSQ1</accession>
<dbReference type="EMBL" id="CM047740">
    <property type="protein sequence ID" value="KAJ0041225.1"/>
    <property type="molecule type" value="Genomic_DNA"/>
</dbReference>
<protein>
    <submittedName>
        <fullName evidence="1">Uncharacterized protein</fullName>
    </submittedName>
</protein>
<gene>
    <name evidence="1" type="ORF">Pint_26986</name>
</gene>
<dbReference type="Proteomes" id="UP001163603">
    <property type="component" value="Chromosome 5"/>
</dbReference>
<reference evidence="2" key="1">
    <citation type="journal article" date="2023" name="G3 (Bethesda)">
        <title>Genome assembly and association tests identify interacting loci associated with vigor, precocity, and sex in interspecific pistachio rootstocks.</title>
        <authorList>
            <person name="Palmer W."/>
            <person name="Jacygrad E."/>
            <person name="Sagayaradj S."/>
            <person name="Cavanaugh K."/>
            <person name="Han R."/>
            <person name="Bertier L."/>
            <person name="Beede B."/>
            <person name="Kafkas S."/>
            <person name="Golino D."/>
            <person name="Preece J."/>
            <person name="Michelmore R."/>
        </authorList>
    </citation>
    <scope>NUCLEOTIDE SEQUENCE [LARGE SCALE GENOMIC DNA]</scope>
</reference>
<name>A0ACC0YSQ1_9ROSI</name>
<comment type="caution">
    <text evidence="1">The sequence shown here is derived from an EMBL/GenBank/DDBJ whole genome shotgun (WGS) entry which is preliminary data.</text>
</comment>
<evidence type="ECO:0000313" key="2">
    <source>
        <dbReference type="Proteomes" id="UP001163603"/>
    </source>
</evidence>
<evidence type="ECO:0000313" key="1">
    <source>
        <dbReference type="EMBL" id="KAJ0041225.1"/>
    </source>
</evidence>
<organism evidence="1 2">
    <name type="scientific">Pistacia integerrima</name>
    <dbReference type="NCBI Taxonomy" id="434235"/>
    <lineage>
        <taxon>Eukaryota</taxon>
        <taxon>Viridiplantae</taxon>
        <taxon>Streptophyta</taxon>
        <taxon>Embryophyta</taxon>
        <taxon>Tracheophyta</taxon>
        <taxon>Spermatophyta</taxon>
        <taxon>Magnoliopsida</taxon>
        <taxon>eudicotyledons</taxon>
        <taxon>Gunneridae</taxon>
        <taxon>Pentapetalae</taxon>
        <taxon>rosids</taxon>
        <taxon>malvids</taxon>
        <taxon>Sapindales</taxon>
        <taxon>Anacardiaceae</taxon>
        <taxon>Pistacia</taxon>
    </lineage>
</organism>
<proteinExistence type="predicted"/>